<gene>
    <name evidence="1" type="ORF">J120_04630</name>
</gene>
<dbReference type="AlphaFoldDB" id="A0A0D2JDE5"/>
<accession>A0A0D2JDE5</accession>
<keyword evidence="2" id="KW-1185">Reference proteome</keyword>
<name>A0A0D2JDE5_9BACT</name>
<comment type="caution">
    <text evidence="1">The sequence shown here is derived from an EMBL/GenBank/DDBJ whole genome shotgun (WGS) entry which is preliminary data.</text>
</comment>
<dbReference type="EMBL" id="ARQD01000004">
    <property type="protein sequence ID" value="KIX84991.1"/>
    <property type="molecule type" value="Genomic_DNA"/>
</dbReference>
<proteinExistence type="predicted"/>
<sequence>MNYVSPRYILLMCLLALHSNSYDSREKIHQKPLIYRIIDAIAQLNIIHRWSRSDSSQDGYKDQPIATALYQQIARQAYADLHIDLIHQIPVKQLPAKAQTELAQSDDHIVLGLVRRNSLYINEQALNKITYGYKRGTMYHECVHAKYADPFMKQNNVKNISSLAASCITHKVLSSVINITSDTLIQPHVDITEDEYKKIRFLYSHAISIIIAQLAGFFTRKYIDKTYHNYRERRADVESLYALQCSRCIEEMCGIRVNVNNLQYKKPCNLYTSGSSYLSRIEKLHIAYDLKMQNKLCEHHTLKTV</sequence>
<dbReference type="Proteomes" id="UP000032214">
    <property type="component" value="Unassembled WGS sequence"/>
</dbReference>
<evidence type="ECO:0000313" key="2">
    <source>
        <dbReference type="Proteomes" id="UP000032214"/>
    </source>
</evidence>
<organism evidence="1 2">
    <name type="scientific">candidate division TM6 bacterium JCVI TM6SC1</name>
    <dbReference type="NCBI Taxonomy" id="1306947"/>
    <lineage>
        <taxon>Bacteria</taxon>
        <taxon>Candidatus Babelota</taxon>
        <taxon>Vermiphilus</taxon>
    </lineage>
</organism>
<protein>
    <submittedName>
        <fullName evidence="1">Uncharacterized protein</fullName>
    </submittedName>
</protein>
<evidence type="ECO:0000313" key="1">
    <source>
        <dbReference type="EMBL" id="KIX84991.1"/>
    </source>
</evidence>
<reference evidence="1 2" key="1">
    <citation type="journal article" date="2013" name="Proc. Natl. Acad. Sci. U.S.A.">
        <title>Candidate phylum TM6 genome recovered from a hospital sink biofilm provides genomic insights into this uncultivated phylum.</title>
        <authorList>
            <person name="McLean J.S."/>
            <person name="Lombardo M.J."/>
            <person name="Badger J.H."/>
            <person name="Edlund A."/>
            <person name="Novotny M."/>
            <person name="Yee-Greenbaum J."/>
            <person name="Vyahhi N."/>
            <person name="Hall A.P."/>
            <person name="Yang Y."/>
            <person name="Dupont C.L."/>
            <person name="Ziegler M.G."/>
            <person name="Chitsaz H."/>
            <person name="Allen A.E."/>
            <person name="Yooseph S."/>
            <person name="Tesler G."/>
            <person name="Pevzner P.A."/>
            <person name="Friedman R.M."/>
            <person name="Nealson K.H."/>
            <person name="Venter J.C."/>
            <person name="Lasken R.S."/>
        </authorList>
    </citation>
    <scope>NUCLEOTIDE SEQUENCE [LARGE SCALE GENOMIC DNA]</scope>
    <source>
        <strain evidence="1 2">TM6SC1</strain>
    </source>
</reference>